<evidence type="ECO:0000313" key="2">
    <source>
        <dbReference type="Proteomes" id="UP000266673"/>
    </source>
</evidence>
<accession>A0A397VGY6</accession>
<dbReference type="AlphaFoldDB" id="A0A397VGY6"/>
<evidence type="ECO:0000313" key="1">
    <source>
        <dbReference type="EMBL" id="RIB18566.1"/>
    </source>
</evidence>
<name>A0A397VGY6_9GLOM</name>
<comment type="caution">
    <text evidence="1">The sequence shown here is derived from an EMBL/GenBank/DDBJ whole genome shotgun (WGS) entry which is preliminary data.</text>
</comment>
<reference evidence="1 2" key="1">
    <citation type="submission" date="2018-06" db="EMBL/GenBank/DDBJ databases">
        <title>Comparative genomics reveals the genomic features of Rhizophagus irregularis, R. cerebriforme, R. diaphanum and Gigaspora rosea, and their symbiotic lifestyle signature.</title>
        <authorList>
            <person name="Morin E."/>
            <person name="San Clemente H."/>
            <person name="Chen E.C.H."/>
            <person name="De La Providencia I."/>
            <person name="Hainaut M."/>
            <person name="Kuo A."/>
            <person name="Kohler A."/>
            <person name="Murat C."/>
            <person name="Tang N."/>
            <person name="Roy S."/>
            <person name="Loubradou J."/>
            <person name="Henrissat B."/>
            <person name="Grigoriev I.V."/>
            <person name="Corradi N."/>
            <person name="Roux C."/>
            <person name="Martin F.M."/>
        </authorList>
    </citation>
    <scope>NUCLEOTIDE SEQUENCE [LARGE SCALE GENOMIC DNA]</scope>
    <source>
        <strain evidence="1 2">DAOM 194757</strain>
    </source>
</reference>
<keyword evidence="2" id="KW-1185">Reference proteome</keyword>
<dbReference type="OrthoDB" id="2427380at2759"/>
<dbReference type="EMBL" id="QKWP01000532">
    <property type="protein sequence ID" value="RIB18566.1"/>
    <property type="molecule type" value="Genomic_DNA"/>
</dbReference>
<sequence>MVTPESSPQESIITQNYMTEIFEISSPKKSNIDEASQYLAQLCDKAFNAKDGANRANQEEILYNRSHQILSEVAKIFETSNSEKILFEVTKLTTISIPSSSISNHSMTTFDNSLGTEKGFIENQDKCIICISTQKGFTQN</sequence>
<dbReference type="Proteomes" id="UP000266673">
    <property type="component" value="Unassembled WGS sequence"/>
</dbReference>
<organism evidence="1 2">
    <name type="scientific">Gigaspora rosea</name>
    <dbReference type="NCBI Taxonomy" id="44941"/>
    <lineage>
        <taxon>Eukaryota</taxon>
        <taxon>Fungi</taxon>
        <taxon>Fungi incertae sedis</taxon>
        <taxon>Mucoromycota</taxon>
        <taxon>Glomeromycotina</taxon>
        <taxon>Glomeromycetes</taxon>
        <taxon>Diversisporales</taxon>
        <taxon>Gigasporaceae</taxon>
        <taxon>Gigaspora</taxon>
    </lineage>
</organism>
<protein>
    <submittedName>
        <fullName evidence="1">Uncharacterized protein</fullName>
    </submittedName>
</protein>
<gene>
    <name evidence="1" type="ORF">C2G38_2184268</name>
</gene>
<proteinExistence type="predicted"/>